<evidence type="ECO:0000256" key="8">
    <source>
        <dbReference type="ARBA" id="ARBA00022553"/>
    </source>
</evidence>
<evidence type="ECO:0000256" key="7">
    <source>
        <dbReference type="ARBA" id="ARBA00022490"/>
    </source>
</evidence>
<dbReference type="Gene3D" id="1.25.40.10">
    <property type="entry name" value="Tetratricopeptide repeat domain"/>
    <property type="match status" value="2"/>
</dbReference>
<comment type="subcellular location">
    <subcellularLocation>
        <location evidence="3">Cytoplasm</location>
    </subcellularLocation>
</comment>
<keyword evidence="14" id="KW-0408">Iron</keyword>
<evidence type="ECO:0000256" key="13">
    <source>
        <dbReference type="ARBA" id="ARBA00022840"/>
    </source>
</evidence>
<keyword evidence="15" id="KW-0902">Two-component regulatory system</keyword>
<evidence type="ECO:0000256" key="15">
    <source>
        <dbReference type="ARBA" id="ARBA00023012"/>
    </source>
</evidence>
<dbReference type="PANTHER" id="PTHR24421:SF10">
    <property type="entry name" value="NITRATE_NITRITE SENSOR PROTEIN NARQ"/>
    <property type="match status" value="1"/>
</dbReference>
<evidence type="ECO:0000256" key="19">
    <source>
        <dbReference type="SAM" id="Coils"/>
    </source>
</evidence>
<dbReference type="InterPro" id="IPR005467">
    <property type="entry name" value="His_kinase_dom"/>
</dbReference>
<keyword evidence="13" id="KW-0067">ATP-binding</keyword>
<reference evidence="23 24" key="1">
    <citation type="submission" date="2016-10" db="EMBL/GenBank/DDBJ databases">
        <authorList>
            <person name="de Groot N.N."/>
        </authorList>
    </citation>
    <scope>NUCLEOTIDE SEQUENCE [LARGE SCALE GENOMIC DNA]</scope>
    <source>
        <strain evidence="23 24">RK1</strain>
    </source>
</reference>
<dbReference type="STRING" id="1477437.SAMN05444682_102127"/>
<dbReference type="Pfam" id="PF07730">
    <property type="entry name" value="HisKA_3"/>
    <property type="match status" value="1"/>
</dbReference>
<keyword evidence="11" id="KW-0547">Nucleotide-binding</keyword>
<dbReference type="InterPro" id="IPR011990">
    <property type="entry name" value="TPR-like_helical_dom_sf"/>
</dbReference>
<dbReference type="InterPro" id="IPR011712">
    <property type="entry name" value="Sig_transdc_His_kin_sub3_dim/P"/>
</dbReference>
<keyword evidence="6" id="KW-0004">4Fe-4S</keyword>
<dbReference type="OrthoDB" id="9778366at2"/>
<dbReference type="PROSITE" id="PS50109">
    <property type="entry name" value="HIS_KIN"/>
    <property type="match status" value="1"/>
</dbReference>
<keyword evidence="10" id="KW-0479">Metal-binding</keyword>
<accession>A0A1I3F1T0</accession>
<evidence type="ECO:0000256" key="4">
    <source>
        <dbReference type="ARBA" id="ARBA00012438"/>
    </source>
</evidence>
<keyword evidence="8" id="KW-0597">Phosphoprotein</keyword>
<comment type="cofactor">
    <cofactor evidence="2">
        <name>[4Fe-4S] cluster</name>
        <dbReference type="ChEBI" id="CHEBI:49883"/>
    </cofactor>
</comment>
<evidence type="ECO:0000256" key="18">
    <source>
        <dbReference type="ARBA" id="ARBA00030800"/>
    </source>
</evidence>
<gene>
    <name evidence="23" type="ORF">SAMN05444682_102127</name>
</gene>
<keyword evidence="20" id="KW-0472">Membrane</keyword>
<dbReference type="SUPFAM" id="SSF55874">
    <property type="entry name" value="ATPase domain of HSP90 chaperone/DNA topoisomerase II/histidine kinase"/>
    <property type="match status" value="1"/>
</dbReference>
<evidence type="ECO:0000256" key="2">
    <source>
        <dbReference type="ARBA" id="ARBA00001966"/>
    </source>
</evidence>
<feature type="domain" description="Histidine kinase" evidence="22">
    <location>
        <begin position="586"/>
        <end position="673"/>
    </location>
</feature>
<dbReference type="SMART" id="SM00387">
    <property type="entry name" value="HATPase_c"/>
    <property type="match status" value="1"/>
</dbReference>
<dbReference type="GO" id="GO:0000155">
    <property type="term" value="F:phosphorelay sensor kinase activity"/>
    <property type="evidence" value="ECO:0007669"/>
    <property type="project" value="InterPro"/>
</dbReference>
<keyword evidence="20" id="KW-0812">Transmembrane</keyword>
<evidence type="ECO:0000313" key="24">
    <source>
        <dbReference type="Proteomes" id="UP000198670"/>
    </source>
</evidence>
<name>A0A1I3F1T0_9SPHI</name>
<comment type="catalytic activity">
    <reaction evidence="1">
        <text>ATP + protein L-histidine = ADP + protein N-phospho-L-histidine.</text>
        <dbReference type="EC" id="2.7.13.3"/>
    </reaction>
</comment>
<protein>
    <recommendedName>
        <fullName evidence="5">Oxygen sensor histidine kinase NreB</fullName>
        <ecNumber evidence="4">2.7.13.3</ecNumber>
    </recommendedName>
    <alternativeName>
        <fullName evidence="18">Nitrogen regulation protein B</fullName>
    </alternativeName>
</protein>
<keyword evidence="12 23" id="KW-0418">Kinase</keyword>
<dbReference type="GO" id="GO:0051539">
    <property type="term" value="F:4 iron, 4 sulfur cluster binding"/>
    <property type="evidence" value="ECO:0007669"/>
    <property type="project" value="UniProtKB-KW"/>
</dbReference>
<dbReference type="GO" id="GO:0046872">
    <property type="term" value="F:metal ion binding"/>
    <property type="evidence" value="ECO:0007669"/>
    <property type="project" value="UniProtKB-KW"/>
</dbReference>
<dbReference type="RefSeq" id="WP_090624705.1">
    <property type="nucleotide sequence ID" value="NZ_FOQO01000002.1"/>
</dbReference>
<evidence type="ECO:0000256" key="11">
    <source>
        <dbReference type="ARBA" id="ARBA00022741"/>
    </source>
</evidence>
<dbReference type="Proteomes" id="UP000198670">
    <property type="component" value="Unassembled WGS sequence"/>
</dbReference>
<dbReference type="PRINTS" id="PR00344">
    <property type="entry name" value="BCTRLSENSOR"/>
</dbReference>
<evidence type="ECO:0000259" key="22">
    <source>
        <dbReference type="PROSITE" id="PS50109"/>
    </source>
</evidence>
<dbReference type="CDD" id="cd16917">
    <property type="entry name" value="HATPase_UhpB-NarQ-NarX-like"/>
    <property type="match status" value="1"/>
</dbReference>
<keyword evidence="21" id="KW-0732">Signal</keyword>
<sequence length="673" mass="76764">MKNTGCHKSDFKRLIIAVILGLCMCSSLSAQDAVARYADSLLENARQAPTTARKIEGLLDVSIFWIDHDTAKAYLYLAEARGKMGKSPTDFQKGLYHLYHANILMDYEPQRAKAEFSVADSLLAGDSSQKSYRYRAKLWNNYGVVLQREDKSADFMEIIIDKTLPYARLAGDSAQVGYQLQNMGMLLSNVLDYKKAAGYYKQALQTIRYLPNKEENKLYIFVNAAKNVLLMKDLDQAKSYLDSARHYVQLLPHSTSVPTFYRTELTYFRHTGKKDKALQSYQKGVSAAEKLSDDYLLMDLNFELYALYRDLGEYQRAKTFLALSHQYKHFSNVKNQALYHHEMAHLERHLGNYRSAYHQMDTLSSLLDSIYQKDVTTKVLNFEQQYKTAEKENRILRLEAENRQQELKISKTRWWALSLGCGLLLALCVTYFSWKIGKKNKKLLTQNALLHQEELRSIRQQERLRQYDAMLQGQEAERNRLAKDLHDGLGGLLAGVKLKLSSIVAKVDKGAPGRNGAVDDVIHQLDYSVDELRRIAHNMMPESLRHGGLASALSDLCRYMHTPQVQVTFQDLGIKDHYPEQLRITVYRVVQELLANAVKHADADEIILQCSELDRWLFLTVEDNGKGMELAKNDLSEGLGLTNIQNRVSLLNGHIETVSQPGEGTTVNIQIPL</sequence>
<dbReference type="SUPFAM" id="SSF48452">
    <property type="entry name" value="TPR-like"/>
    <property type="match status" value="1"/>
</dbReference>
<dbReference type="InterPro" id="IPR050482">
    <property type="entry name" value="Sensor_HK_TwoCompSys"/>
</dbReference>
<evidence type="ECO:0000256" key="3">
    <source>
        <dbReference type="ARBA" id="ARBA00004496"/>
    </source>
</evidence>
<evidence type="ECO:0000313" key="23">
    <source>
        <dbReference type="EMBL" id="SFI05199.1"/>
    </source>
</evidence>
<dbReference type="PANTHER" id="PTHR24421">
    <property type="entry name" value="NITRATE/NITRITE SENSOR PROTEIN NARX-RELATED"/>
    <property type="match status" value="1"/>
</dbReference>
<feature type="transmembrane region" description="Helical" evidence="20">
    <location>
        <begin position="414"/>
        <end position="434"/>
    </location>
</feature>
<comment type="function">
    <text evidence="17">Member of the two-component regulatory system NreB/NreC involved in the control of dissimilatory nitrate/nitrite reduction in response to oxygen. NreB functions as a direct oxygen sensor histidine kinase which is autophosphorylated, in the absence of oxygen, probably at the conserved histidine residue, and transfers its phosphate group probably to a conserved aspartate residue of NreC. NreB/NreC activates the expression of the nitrate (narGHJI) and nitrite (nir) reductase operons, as well as the putative nitrate transporter gene narT.</text>
</comment>
<evidence type="ECO:0000256" key="17">
    <source>
        <dbReference type="ARBA" id="ARBA00024827"/>
    </source>
</evidence>
<evidence type="ECO:0000256" key="6">
    <source>
        <dbReference type="ARBA" id="ARBA00022485"/>
    </source>
</evidence>
<evidence type="ECO:0000256" key="5">
    <source>
        <dbReference type="ARBA" id="ARBA00017322"/>
    </source>
</evidence>
<evidence type="ECO:0000256" key="9">
    <source>
        <dbReference type="ARBA" id="ARBA00022679"/>
    </source>
</evidence>
<proteinExistence type="predicted"/>
<evidence type="ECO:0000256" key="21">
    <source>
        <dbReference type="SAM" id="SignalP"/>
    </source>
</evidence>
<evidence type="ECO:0000256" key="12">
    <source>
        <dbReference type="ARBA" id="ARBA00022777"/>
    </source>
</evidence>
<dbReference type="GO" id="GO:0005524">
    <property type="term" value="F:ATP binding"/>
    <property type="evidence" value="ECO:0007669"/>
    <property type="project" value="UniProtKB-KW"/>
</dbReference>
<dbReference type="GO" id="GO:0005737">
    <property type="term" value="C:cytoplasm"/>
    <property type="evidence" value="ECO:0007669"/>
    <property type="project" value="UniProtKB-SubCell"/>
</dbReference>
<evidence type="ECO:0000256" key="10">
    <source>
        <dbReference type="ARBA" id="ARBA00022723"/>
    </source>
</evidence>
<dbReference type="Gene3D" id="1.20.5.1930">
    <property type="match status" value="1"/>
</dbReference>
<organism evidence="23 24">
    <name type="scientific">Parapedobacter indicus</name>
    <dbReference type="NCBI Taxonomy" id="1477437"/>
    <lineage>
        <taxon>Bacteria</taxon>
        <taxon>Pseudomonadati</taxon>
        <taxon>Bacteroidota</taxon>
        <taxon>Sphingobacteriia</taxon>
        <taxon>Sphingobacteriales</taxon>
        <taxon>Sphingobacteriaceae</taxon>
        <taxon>Parapedobacter</taxon>
    </lineage>
</organism>
<feature type="coiled-coil region" evidence="19">
    <location>
        <begin position="379"/>
        <end position="408"/>
    </location>
</feature>
<dbReference type="AlphaFoldDB" id="A0A1I3F1T0"/>
<feature type="signal peptide" evidence="21">
    <location>
        <begin position="1"/>
        <end position="30"/>
    </location>
</feature>
<keyword evidence="20" id="KW-1133">Transmembrane helix</keyword>
<dbReference type="Gene3D" id="3.30.565.10">
    <property type="entry name" value="Histidine kinase-like ATPase, C-terminal domain"/>
    <property type="match status" value="1"/>
</dbReference>
<keyword evidence="16" id="KW-0411">Iron-sulfur</keyword>
<evidence type="ECO:0000256" key="16">
    <source>
        <dbReference type="ARBA" id="ARBA00023014"/>
    </source>
</evidence>
<dbReference type="GO" id="GO:0046983">
    <property type="term" value="F:protein dimerization activity"/>
    <property type="evidence" value="ECO:0007669"/>
    <property type="project" value="InterPro"/>
</dbReference>
<dbReference type="Pfam" id="PF02518">
    <property type="entry name" value="HATPase_c"/>
    <property type="match status" value="1"/>
</dbReference>
<dbReference type="InterPro" id="IPR036890">
    <property type="entry name" value="HATPase_C_sf"/>
</dbReference>
<keyword evidence="24" id="KW-1185">Reference proteome</keyword>
<evidence type="ECO:0000256" key="20">
    <source>
        <dbReference type="SAM" id="Phobius"/>
    </source>
</evidence>
<evidence type="ECO:0000256" key="14">
    <source>
        <dbReference type="ARBA" id="ARBA00023004"/>
    </source>
</evidence>
<keyword evidence="19" id="KW-0175">Coiled coil</keyword>
<dbReference type="GO" id="GO:0016020">
    <property type="term" value="C:membrane"/>
    <property type="evidence" value="ECO:0007669"/>
    <property type="project" value="InterPro"/>
</dbReference>
<dbReference type="EC" id="2.7.13.3" evidence="4"/>
<dbReference type="InterPro" id="IPR003594">
    <property type="entry name" value="HATPase_dom"/>
</dbReference>
<evidence type="ECO:0000256" key="1">
    <source>
        <dbReference type="ARBA" id="ARBA00000085"/>
    </source>
</evidence>
<dbReference type="EMBL" id="FOQO01000002">
    <property type="protein sequence ID" value="SFI05199.1"/>
    <property type="molecule type" value="Genomic_DNA"/>
</dbReference>
<feature type="chain" id="PRO_5011487244" description="Oxygen sensor histidine kinase NreB" evidence="21">
    <location>
        <begin position="31"/>
        <end position="673"/>
    </location>
</feature>
<keyword evidence="9" id="KW-0808">Transferase</keyword>
<dbReference type="InterPro" id="IPR004358">
    <property type="entry name" value="Sig_transdc_His_kin-like_C"/>
</dbReference>
<keyword evidence="7" id="KW-0963">Cytoplasm</keyword>